<reference evidence="11 12" key="2">
    <citation type="submission" date="2018-12" db="EMBL/GenBank/DDBJ databases">
        <title>Simiduia agarivorans gen. nov., sp. nov., a marine, agarolytic bacterium isolated from shallow coastal water from Keelung, Taiwan.</title>
        <authorList>
            <person name="Shieh W.Y."/>
        </authorList>
    </citation>
    <scope>NUCLEOTIDE SEQUENCE [LARGE SCALE GENOMIC DNA]</scope>
    <source>
        <strain evidence="11 12">GTF-13</strain>
    </source>
</reference>
<comment type="similarity">
    <text evidence="1 9 10">Belongs to the acetokinase family.</text>
</comment>
<evidence type="ECO:0000256" key="10">
    <source>
        <dbReference type="RuleBase" id="RU003835"/>
    </source>
</evidence>
<keyword evidence="8 9" id="KW-0460">Magnesium</keyword>
<dbReference type="HAMAP" id="MF_00020">
    <property type="entry name" value="Acetate_kinase"/>
    <property type="match status" value="1"/>
</dbReference>
<dbReference type="Proteomes" id="UP000280792">
    <property type="component" value="Unassembled WGS sequence"/>
</dbReference>
<evidence type="ECO:0000256" key="6">
    <source>
        <dbReference type="ARBA" id="ARBA00022777"/>
    </source>
</evidence>
<evidence type="ECO:0000256" key="7">
    <source>
        <dbReference type="ARBA" id="ARBA00022840"/>
    </source>
</evidence>
<feature type="site" description="Transition state stabilizer" evidence="9">
    <location>
        <position position="237"/>
    </location>
</feature>
<dbReference type="GO" id="GO:0000287">
    <property type="term" value="F:magnesium ion binding"/>
    <property type="evidence" value="ECO:0007669"/>
    <property type="project" value="UniProtKB-UniRule"/>
</dbReference>
<evidence type="ECO:0000313" key="11">
    <source>
        <dbReference type="EMBL" id="RRJ85377.1"/>
    </source>
</evidence>
<dbReference type="Pfam" id="PF00871">
    <property type="entry name" value="Acetate_kinase"/>
    <property type="match status" value="1"/>
</dbReference>
<feature type="binding site" evidence="9">
    <location>
        <position position="382"/>
    </location>
    <ligand>
        <name>Mg(2+)</name>
        <dbReference type="ChEBI" id="CHEBI:18420"/>
    </ligand>
</feature>
<comment type="subcellular location">
    <subcellularLocation>
        <location evidence="9">Cytoplasm</location>
    </subcellularLocation>
</comment>
<feature type="binding site" evidence="9">
    <location>
        <begin position="204"/>
        <end position="208"/>
    </location>
    <ligand>
        <name>ATP</name>
        <dbReference type="ChEBI" id="CHEBI:30616"/>
    </ligand>
</feature>
<dbReference type="InterPro" id="IPR004372">
    <property type="entry name" value="Ac/propionate_kinase"/>
</dbReference>
<dbReference type="InterPro" id="IPR023865">
    <property type="entry name" value="Aliphatic_acid_kinase_CS"/>
</dbReference>
<dbReference type="EC" id="2.7.2.1" evidence="9"/>
<dbReference type="GO" id="GO:0006083">
    <property type="term" value="P:acetate metabolic process"/>
    <property type="evidence" value="ECO:0007669"/>
    <property type="project" value="TreeGrafter"/>
</dbReference>
<dbReference type="SUPFAM" id="SSF53067">
    <property type="entry name" value="Actin-like ATPase domain"/>
    <property type="match status" value="2"/>
</dbReference>
<comment type="function">
    <text evidence="9">Catalyzes the formation of acetyl phosphate from acetate and ATP. Can also catalyze the reverse reaction.</text>
</comment>
<dbReference type="NCBIfam" id="TIGR00016">
    <property type="entry name" value="ackA"/>
    <property type="match status" value="1"/>
</dbReference>
<feature type="active site" description="Proton donor/acceptor" evidence="9">
    <location>
        <position position="145"/>
    </location>
</feature>
<comment type="catalytic activity">
    <reaction evidence="9">
        <text>acetate + ATP = acetyl phosphate + ADP</text>
        <dbReference type="Rhea" id="RHEA:11352"/>
        <dbReference type="ChEBI" id="CHEBI:22191"/>
        <dbReference type="ChEBI" id="CHEBI:30089"/>
        <dbReference type="ChEBI" id="CHEBI:30616"/>
        <dbReference type="ChEBI" id="CHEBI:456216"/>
        <dbReference type="EC" id="2.7.2.1"/>
    </reaction>
</comment>
<feature type="binding site" evidence="9">
    <location>
        <begin position="279"/>
        <end position="281"/>
    </location>
    <ligand>
        <name>ATP</name>
        <dbReference type="ChEBI" id="CHEBI:30616"/>
    </ligand>
</feature>
<dbReference type="PIRSF" id="PIRSF000722">
    <property type="entry name" value="Acetate_prop_kin"/>
    <property type="match status" value="1"/>
</dbReference>
<comment type="caution">
    <text evidence="11">The sequence shown here is derived from an EMBL/GenBank/DDBJ whole genome shotgun (WGS) entry which is preliminary data.</text>
</comment>
<dbReference type="Gene3D" id="3.30.420.40">
    <property type="match status" value="2"/>
</dbReference>
<name>A0A3P3VST3_9GAMM</name>
<dbReference type="InterPro" id="IPR000890">
    <property type="entry name" value="Aliphatic_acid_kin_short-chain"/>
</dbReference>
<evidence type="ECO:0000256" key="2">
    <source>
        <dbReference type="ARBA" id="ARBA00022490"/>
    </source>
</evidence>
<comment type="pathway">
    <text evidence="9">Metabolic intermediate biosynthesis; acetyl-CoA biosynthesis; acetyl-CoA from acetate: step 1/2.</text>
</comment>
<evidence type="ECO:0000256" key="1">
    <source>
        <dbReference type="ARBA" id="ARBA00008748"/>
    </source>
</evidence>
<keyword evidence="4 9" id="KW-0479">Metal-binding</keyword>
<evidence type="ECO:0000313" key="12">
    <source>
        <dbReference type="Proteomes" id="UP000280792"/>
    </source>
</evidence>
<keyword evidence="6 9" id="KW-0418">Kinase</keyword>
<evidence type="ECO:0000256" key="9">
    <source>
        <dbReference type="HAMAP-Rule" id="MF_00020"/>
    </source>
</evidence>
<keyword evidence="7 9" id="KW-0067">ATP-binding</keyword>
<feature type="binding site" evidence="9">
    <location>
        <begin position="327"/>
        <end position="331"/>
    </location>
    <ligand>
        <name>ATP</name>
        <dbReference type="ChEBI" id="CHEBI:30616"/>
    </ligand>
</feature>
<keyword evidence="2 9" id="KW-0963">Cytoplasm</keyword>
<evidence type="ECO:0000256" key="5">
    <source>
        <dbReference type="ARBA" id="ARBA00022741"/>
    </source>
</evidence>
<dbReference type="GO" id="GO:0006085">
    <property type="term" value="P:acetyl-CoA biosynthetic process"/>
    <property type="evidence" value="ECO:0007669"/>
    <property type="project" value="UniProtKB-UniRule"/>
</dbReference>
<sequence length="409" mass="44374">MTSPNVLIFNCGSSSLKFALIDPISGVEVISGLAERLGEELASIRYSMGGMKQRLELPGADHQEACAQILGLLTEAGLKQQIGAIGHRVVHGGERFRESTLIDAQVMDTIRDCQRLAPLHNPANLIGIEVAQQHFPSLQHVAVFDTAFHQSMPAEAYLYAIPYALYQQHAVRRYGFHGTSYRYVSQRALELLELPTDHSLLCAHLGNGSSAAAIRSGNSVDTTMGLTPLEGLVMGTRSGNVDPNLYDFLASECGYSLQQTSRMLNKESGLLGLSGLSNDMRTLEQAEAEGNERARLAIDIYVFTLARQLAGLATSLPHLDALVFTGGIGENSSRIREATCRRLSILGIDIDLERNVANGAQSQGRISADNNTPAVLVINTNEELMIARDTHHLVAQQVADTEPSPSRHH</sequence>
<organism evidence="11 12">
    <name type="scientific">Aestuariirhabdus litorea</name>
    <dbReference type="NCBI Taxonomy" id="2528527"/>
    <lineage>
        <taxon>Bacteria</taxon>
        <taxon>Pseudomonadati</taxon>
        <taxon>Pseudomonadota</taxon>
        <taxon>Gammaproteobacteria</taxon>
        <taxon>Oceanospirillales</taxon>
        <taxon>Aestuariirhabdaceae</taxon>
        <taxon>Aestuariirhabdus</taxon>
    </lineage>
</organism>
<evidence type="ECO:0000256" key="3">
    <source>
        <dbReference type="ARBA" id="ARBA00022679"/>
    </source>
</evidence>
<gene>
    <name evidence="9" type="primary">ackA</name>
    <name evidence="11" type="ORF">D0544_10075</name>
</gene>
<feature type="site" description="Transition state stabilizer" evidence="9">
    <location>
        <position position="177"/>
    </location>
</feature>
<dbReference type="UniPathway" id="UPA00340">
    <property type="reaction ID" value="UER00458"/>
</dbReference>
<dbReference type="PANTHER" id="PTHR21060:SF21">
    <property type="entry name" value="ACETATE KINASE"/>
    <property type="match status" value="1"/>
</dbReference>
<accession>A0A3P3VST3</accession>
<dbReference type="RefSeq" id="WP_125015805.1">
    <property type="nucleotide sequence ID" value="NZ_QWEZ01000001.1"/>
</dbReference>
<reference evidence="11 12" key="1">
    <citation type="submission" date="2018-08" db="EMBL/GenBank/DDBJ databases">
        <authorList>
            <person name="Khan S.A."/>
        </authorList>
    </citation>
    <scope>NUCLEOTIDE SEQUENCE [LARGE SCALE GENOMIC DNA]</scope>
    <source>
        <strain evidence="11 12">GTF-13</strain>
    </source>
</reference>
<comment type="cofactor">
    <cofactor evidence="9">
        <name>Mg(2+)</name>
        <dbReference type="ChEBI" id="CHEBI:18420"/>
    </cofactor>
    <cofactor evidence="9">
        <name>Mn(2+)</name>
        <dbReference type="ChEBI" id="CHEBI:29035"/>
    </cofactor>
    <text evidence="9">Mg(2+). Can also accept Mn(2+).</text>
</comment>
<evidence type="ECO:0000256" key="4">
    <source>
        <dbReference type="ARBA" id="ARBA00022723"/>
    </source>
</evidence>
<keyword evidence="3 9" id="KW-0808">Transferase</keyword>
<dbReference type="PANTHER" id="PTHR21060">
    <property type="entry name" value="ACETATE KINASE"/>
    <property type="match status" value="1"/>
</dbReference>
<proteinExistence type="inferred from homology"/>
<evidence type="ECO:0000256" key="8">
    <source>
        <dbReference type="ARBA" id="ARBA00022842"/>
    </source>
</evidence>
<dbReference type="GO" id="GO:0008776">
    <property type="term" value="F:acetate kinase activity"/>
    <property type="evidence" value="ECO:0007669"/>
    <property type="project" value="UniProtKB-UniRule"/>
</dbReference>
<dbReference type="EMBL" id="QWEZ01000001">
    <property type="protein sequence ID" value="RRJ85377.1"/>
    <property type="molecule type" value="Genomic_DNA"/>
</dbReference>
<dbReference type="GO" id="GO:0005524">
    <property type="term" value="F:ATP binding"/>
    <property type="evidence" value="ECO:0007669"/>
    <property type="project" value="UniProtKB-KW"/>
</dbReference>
<dbReference type="InterPro" id="IPR043129">
    <property type="entry name" value="ATPase_NBD"/>
</dbReference>
<dbReference type="PROSITE" id="PS01076">
    <property type="entry name" value="ACETATE_KINASE_2"/>
    <property type="match status" value="1"/>
</dbReference>
<dbReference type="PRINTS" id="PR00471">
    <property type="entry name" value="ACETATEKNASE"/>
</dbReference>
<comment type="subunit">
    <text evidence="9">Homodimer.</text>
</comment>
<dbReference type="GO" id="GO:0005829">
    <property type="term" value="C:cytosol"/>
    <property type="evidence" value="ECO:0007669"/>
    <property type="project" value="TreeGrafter"/>
</dbReference>
<feature type="binding site" evidence="9">
    <location>
        <position position="88"/>
    </location>
    <ligand>
        <name>substrate</name>
    </ligand>
</feature>
<dbReference type="CDD" id="cd24010">
    <property type="entry name" value="ASKHA_NBD_AcK_PK"/>
    <property type="match status" value="1"/>
</dbReference>
<feature type="binding site" evidence="9">
    <location>
        <position position="17"/>
    </location>
    <ligand>
        <name>ATP</name>
        <dbReference type="ChEBI" id="CHEBI:30616"/>
    </ligand>
</feature>
<feature type="binding site" evidence="9">
    <location>
        <position position="10"/>
    </location>
    <ligand>
        <name>Mg(2+)</name>
        <dbReference type="ChEBI" id="CHEBI:18420"/>
    </ligand>
</feature>
<keyword evidence="5 9" id="KW-0547">Nucleotide-binding</keyword>
<dbReference type="AlphaFoldDB" id="A0A3P3VST3"/>
<protein>
    <recommendedName>
        <fullName evidence="9">Acetate kinase</fullName>
        <ecNumber evidence="9">2.7.2.1</ecNumber>
    </recommendedName>
    <alternativeName>
        <fullName evidence="9">Acetokinase</fullName>
    </alternativeName>
</protein>
<keyword evidence="12" id="KW-1185">Reference proteome</keyword>